<accession>A0A0F7STS2</accession>
<feature type="region of interest" description="Disordered" evidence="1">
    <location>
        <begin position="1"/>
        <end position="148"/>
    </location>
</feature>
<name>A0A0F7STS2_PHARH</name>
<evidence type="ECO:0000256" key="1">
    <source>
        <dbReference type="SAM" id="MobiDB-lite"/>
    </source>
</evidence>
<feature type="region of interest" description="Disordered" evidence="1">
    <location>
        <begin position="241"/>
        <end position="270"/>
    </location>
</feature>
<organism evidence="2">
    <name type="scientific">Phaffia rhodozyma</name>
    <name type="common">Yeast</name>
    <name type="synonym">Xanthophyllomyces dendrorhous</name>
    <dbReference type="NCBI Taxonomy" id="264483"/>
    <lineage>
        <taxon>Eukaryota</taxon>
        <taxon>Fungi</taxon>
        <taxon>Dikarya</taxon>
        <taxon>Basidiomycota</taxon>
        <taxon>Agaricomycotina</taxon>
        <taxon>Tremellomycetes</taxon>
        <taxon>Cystofilobasidiales</taxon>
        <taxon>Mrakiaceae</taxon>
        <taxon>Phaffia</taxon>
    </lineage>
</organism>
<feature type="compositionally biased region" description="Basic residues" evidence="1">
    <location>
        <begin position="123"/>
        <end position="139"/>
    </location>
</feature>
<feature type="compositionally biased region" description="Polar residues" evidence="1">
    <location>
        <begin position="52"/>
        <end position="68"/>
    </location>
</feature>
<evidence type="ECO:0000313" key="2">
    <source>
        <dbReference type="EMBL" id="CED84886.1"/>
    </source>
</evidence>
<sequence length="376" mass="39628">MSFPTSTSIDLPLSLDPREPPSTPSPHKIRTPKRTTPLPSRTSSPHPVGHHTLSSSPLNRSASISSGTAKVGSIGGISRDEEKGSDIFERDIEGRGGEIVSLATGELDDSSGPLVHVGPNSPRPHHHHHHHQQQQHHQRQQQSHHVPTPRISATDQLFPTVLDDAIEALSAVGNQDVLVVTPSRSPSRAGSPGGMDRLRRGLGLGSSPDGTGSGSKSPVLSLGEGGRELWDLKMADQSALGEEFLSTSSSPSPPHSLPASPHPLSLSSSSHSLHQAFNSIALPPSYIPTSSNPHSSPHRLAFISPLDLRLSPPLSTHSLATLTAGSSLIHLGDRESITASASASTPSSREPSAVGEREASGRNLEDRLEKVHVVDS</sequence>
<reference evidence="2" key="1">
    <citation type="submission" date="2014-08" db="EMBL/GenBank/DDBJ databases">
        <authorList>
            <person name="Sharma Rahul"/>
            <person name="Thines Marco"/>
        </authorList>
    </citation>
    <scope>NUCLEOTIDE SEQUENCE</scope>
</reference>
<protein>
    <submittedName>
        <fullName evidence="2">Uncharacterized protein</fullName>
    </submittedName>
</protein>
<proteinExistence type="predicted"/>
<feature type="region of interest" description="Disordered" evidence="1">
    <location>
        <begin position="337"/>
        <end position="376"/>
    </location>
</feature>
<feature type="compositionally biased region" description="Low complexity" evidence="1">
    <location>
        <begin position="257"/>
        <end position="270"/>
    </location>
</feature>
<feature type="compositionally biased region" description="Low complexity" evidence="1">
    <location>
        <begin position="337"/>
        <end position="353"/>
    </location>
</feature>
<feature type="compositionally biased region" description="Basic and acidic residues" evidence="1">
    <location>
        <begin position="78"/>
        <end position="96"/>
    </location>
</feature>
<dbReference type="EMBL" id="LN483166">
    <property type="protein sequence ID" value="CED84886.1"/>
    <property type="molecule type" value="Genomic_DNA"/>
</dbReference>
<feature type="compositionally biased region" description="Basic and acidic residues" evidence="1">
    <location>
        <begin position="355"/>
        <end position="376"/>
    </location>
</feature>
<feature type="region of interest" description="Disordered" evidence="1">
    <location>
        <begin position="181"/>
        <end position="223"/>
    </location>
</feature>
<dbReference type="AlphaFoldDB" id="A0A0F7STS2"/>